<evidence type="ECO:0000313" key="2">
    <source>
        <dbReference type="Proteomes" id="UP001239213"/>
    </source>
</evidence>
<organism evidence="1 2">
    <name type="scientific">Colletotrichum cuscutae</name>
    <dbReference type="NCBI Taxonomy" id="1209917"/>
    <lineage>
        <taxon>Eukaryota</taxon>
        <taxon>Fungi</taxon>
        <taxon>Dikarya</taxon>
        <taxon>Ascomycota</taxon>
        <taxon>Pezizomycotina</taxon>
        <taxon>Sordariomycetes</taxon>
        <taxon>Hypocreomycetidae</taxon>
        <taxon>Glomerellales</taxon>
        <taxon>Glomerellaceae</taxon>
        <taxon>Colletotrichum</taxon>
        <taxon>Colletotrichum acutatum species complex</taxon>
    </lineage>
</organism>
<dbReference type="Proteomes" id="UP001239213">
    <property type="component" value="Unassembled WGS sequence"/>
</dbReference>
<dbReference type="EMBL" id="MPDP01000294">
    <property type="protein sequence ID" value="KAK1452749.1"/>
    <property type="molecule type" value="Genomic_DNA"/>
</dbReference>
<comment type="caution">
    <text evidence="1">The sequence shown here is derived from an EMBL/GenBank/DDBJ whole genome shotgun (WGS) entry which is preliminary data.</text>
</comment>
<proteinExistence type="predicted"/>
<dbReference type="AlphaFoldDB" id="A0AAI9UA99"/>
<reference evidence="1" key="1">
    <citation type="submission" date="2016-11" db="EMBL/GenBank/DDBJ databases">
        <title>The genome sequence of Colletotrichum cuscutae.</title>
        <authorList>
            <person name="Baroncelli R."/>
        </authorList>
    </citation>
    <scope>NUCLEOTIDE SEQUENCE</scope>
    <source>
        <strain evidence="1">IMI 304802</strain>
    </source>
</reference>
<gene>
    <name evidence="1" type="ORF">CCUS01_10623</name>
</gene>
<sequence length="201" mass="22480">MFDTLDSIVEFADGLRKTNPLQSRKTIRLLRSIPKATRSFSEMVDGMHSILDRTEQSKDSPQHIKPDYTDKSTPEVVYTMVARELVRTGDTFAFLRYAGIGNSRGPSFENLPSWVPDWSAEVNVYILPHDVKPLTKRQKPTSTDAFKGDDKHHSLVSDGGFNLLHVKGAVIGKVALATKMHDDLGKSRGNILKDARTDLEL</sequence>
<evidence type="ECO:0000313" key="1">
    <source>
        <dbReference type="EMBL" id="KAK1452749.1"/>
    </source>
</evidence>
<keyword evidence="2" id="KW-1185">Reference proteome</keyword>
<accession>A0AAI9UA99</accession>
<name>A0AAI9UA99_9PEZI</name>
<protein>
    <submittedName>
        <fullName evidence="1">Uncharacterized protein</fullName>
    </submittedName>
</protein>